<dbReference type="KEGG" id="rci:LRC117"/>
<dbReference type="SUPFAM" id="SSF48452">
    <property type="entry name" value="TPR-like"/>
    <property type="match status" value="2"/>
</dbReference>
<keyword evidence="1" id="KW-0677">Repeat</keyword>
<dbReference type="Pfam" id="PF13432">
    <property type="entry name" value="TPR_16"/>
    <property type="match status" value="3"/>
</dbReference>
<dbReference type="OrthoDB" id="132817at2157"/>
<name>Q0W8Z0_METAR</name>
<dbReference type="AlphaFoldDB" id="Q0W8Z0"/>
<dbReference type="EMBL" id="AM114193">
    <property type="protein sequence ID" value="CAJ35136.1"/>
    <property type="molecule type" value="Genomic_DNA"/>
</dbReference>
<evidence type="ECO:0000256" key="2">
    <source>
        <dbReference type="ARBA" id="ARBA00022803"/>
    </source>
</evidence>
<dbReference type="RefSeq" id="WP_012037351.1">
    <property type="nucleotide sequence ID" value="NC_009464.1"/>
</dbReference>
<evidence type="ECO:0000313" key="5">
    <source>
        <dbReference type="Proteomes" id="UP000000663"/>
    </source>
</evidence>
<dbReference type="SMART" id="SM00028">
    <property type="entry name" value="TPR"/>
    <property type="match status" value="8"/>
</dbReference>
<sequence>MGILAVDRQGRQEAAMAHFEKGLKLYHDGKVDEAIVELRQAVRLDGRNARAQFTLAECLDRKNLADEAILHYREGLKTDGNNATAHFEFGNLLFRSGRVNDAIRQFMITLIVNPQYVSARYMLACCLEKKGLIAEALQEYRYILKTSPNLTEPRISSAQCMERLGRNLEAIGEYRAALESDPGRVDVRATLARLLEREGLIGDAIEEYRFITGQDPENIDFRLRLAGCLDRKGLIAEAIREYSAILRMSPENRAAASRLEKIRQDHARLSAVADRYFAIVAECSPEEDALFKRGVSLYVEGGYDDAIACFGYIADAAGPSEARAHFAGSLALIRKGVLDAAESGLKKAAWARDDFAEAHFLLGLLHERQGLLYEAFQAYGEALKHQPDLHEAKVRLRAVVGDQG</sequence>
<dbReference type="InterPro" id="IPR051012">
    <property type="entry name" value="CellSynth/LPSAsmb/PSIAsmb"/>
</dbReference>
<gene>
    <name evidence="4" type="ORF">LRC117</name>
</gene>
<dbReference type="PATRIC" id="fig|351160.9.peg.3125"/>
<dbReference type="eggNOG" id="arCOG03038">
    <property type="taxonomic scope" value="Archaea"/>
</dbReference>
<dbReference type="GeneID" id="5142783"/>
<accession>Q0W8Z0</accession>
<keyword evidence="2 3" id="KW-0802">TPR repeat</keyword>
<reference evidence="4 5" key="1">
    <citation type="journal article" date="2006" name="Science">
        <title>Genome of rice cluster I archaea -- the key methane producers in the rice rhizosphere.</title>
        <authorList>
            <person name="Erkel C."/>
            <person name="Kube M."/>
            <person name="Reinhardt R."/>
            <person name="Liesack W."/>
        </authorList>
    </citation>
    <scope>NUCLEOTIDE SEQUENCE [LARGE SCALE GENOMIC DNA]</scope>
    <source>
        <strain evidence="5">DSM 22066 / NBRC 105507 / MRE50</strain>
    </source>
</reference>
<dbReference type="Pfam" id="PF13181">
    <property type="entry name" value="TPR_8"/>
    <property type="match status" value="1"/>
</dbReference>
<feature type="repeat" description="TPR" evidence="3">
    <location>
        <begin position="356"/>
        <end position="389"/>
    </location>
</feature>
<dbReference type="STRING" id="351160.LRC117"/>
<proteinExistence type="predicted"/>
<evidence type="ECO:0000313" key="4">
    <source>
        <dbReference type="EMBL" id="CAJ35136.1"/>
    </source>
</evidence>
<evidence type="ECO:0000256" key="3">
    <source>
        <dbReference type="PROSITE-ProRule" id="PRU00339"/>
    </source>
</evidence>
<dbReference type="Proteomes" id="UP000000663">
    <property type="component" value="Chromosome"/>
</dbReference>
<organism evidence="4 5">
    <name type="scientific">Methanocella arvoryzae (strain DSM 22066 / NBRC 105507 / MRE50)</name>
    <dbReference type="NCBI Taxonomy" id="351160"/>
    <lineage>
        <taxon>Archaea</taxon>
        <taxon>Methanobacteriati</taxon>
        <taxon>Methanobacteriota</taxon>
        <taxon>Stenosarchaea group</taxon>
        <taxon>Methanomicrobia</taxon>
        <taxon>Methanocellales</taxon>
        <taxon>Methanocellaceae</taxon>
        <taxon>Methanocella</taxon>
    </lineage>
</organism>
<keyword evidence="5" id="KW-1185">Reference proteome</keyword>
<dbReference type="PANTHER" id="PTHR45586">
    <property type="entry name" value="TPR REPEAT-CONTAINING PROTEIN PA4667"/>
    <property type="match status" value="1"/>
</dbReference>
<dbReference type="PROSITE" id="PS50005">
    <property type="entry name" value="TPR"/>
    <property type="match status" value="2"/>
</dbReference>
<dbReference type="Pfam" id="PF14559">
    <property type="entry name" value="TPR_19"/>
    <property type="match status" value="1"/>
</dbReference>
<dbReference type="Gene3D" id="1.25.40.10">
    <property type="entry name" value="Tetratricopeptide repeat domain"/>
    <property type="match status" value="2"/>
</dbReference>
<evidence type="ECO:0000256" key="1">
    <source>
        <dbReference type="ARBA" id="ARBA00022737"/>
    </source>
</evidence>
<dbReference type="InterPro" id="IPR019734">
    <property type="entry name" value="TPR_rpt"/>
</dbReference>
<protein>
    <submittedName>
        <fullName evidence="4">Uncharacterized protein</fullName>
    </submittedName>
</protein>
<dbReference type="PANTHER" id="PTHR45586:SF1">
    <property type="entry name" value="LIPOPOLYSACCHARIDE ASSEMBLY PROTEIN B"/>
    <property type="match status" value="1"/>
</dbReference>
<dbReference type="InterPro" id="IPR011990">
    <property type="entry name" value="TPR-like_helical_dom_sf"/>
</dbReference>
<feature type="repeat" description="TPR" evidence="3">
    <location>
        <begin position="83"/>
        <end position="116"/>
    </location>
</feature>